<name>A0A6A5V3E2_9PLEO</name>
<sequence length="188" mass="21485">MRYLEQYPGWVHTEAQGDLILASEGPVNVPRQQIIVVLITKPLLYCVELMARIIHLIEQPALISGIIFARMTMTSSRDGKSAWQSEKMSWESLFSQVVATHTLRDEDLPTLRVLSVLLLSNPLYKIIQELSLEGAAAGNLGVRLVWDRYMRLLSMLEDNMYPRIGQPERLTNLANTSDDTLLQIYRTW</sequence>
<protein>
    <submittedName>
        <fullName evidence="1">Uncharacterized protein</fullName>
    </submittedName>
</protein>
<dbReference type="EMBL" id="ML976708">
    <property type="protein sequence ID" value="KAF1969546.1"/>
    <property type="molecule type" value="Genomic_DNA"/>
</dbReference>
<accession>A0A6A5V3E2</accession>
<evidence type="ECO:0000313" key="1">
    <source>
        <dbReference type="EMBL" id="KAF1969546.1"/>
    </source>
</evidence>
<organism evidence="1 2">
    <name type="scientific">Bimuria novae-zelandiae CBS 107.79</name>
    <dbReference type="NCBI Taxonomy" id="1447943"/>
    <lineage>
        <taxon>Eukaryota</taxon>
        <taxon>Fungi</taxon>
        <taxon>Dikarya</taxon>
        <taxon>Ascomycota</taxon>
        <taxon>Pezizomycotina</taxon>
        <taxon>Dothideomycetes</taxon>
        <taxon>Pleosporomycetidae</taxon>
        <taxon>Pleosporales</taxon>
        <taxon>Massarineae</taxon>
        <taxon>Didymosphaeriaceae</taxon>
        <taxon>Bimuria</taxon>
    </lineage>
</organism>
<evidence type="ECO:0000313" key="2">
    <source>
        <dbReference type="Proteomes" id="UP000800036"/>
    </source>
</evidence>
<reference evidence="1" key="1">
    <citation type="journal article" date="2020" name="Stud. Mycol.">
        <title>101 Dothideomycetes genomes: a test case for predicting lifestyles and emergence of pathogens.</title>
        <authorList>
            <person name="Haridas S."/>
            <person name="Albert R."/>
            <person name="Binder M."/>
            <person name="Bloem J."/>
            <person name="Labutti K."/>
            <person name="Salamov A."/>
            <person name="Andreopoulos B."/>
            <person name="Baker S."/>
            <person name="Barry K."/>
            <person name="Bills G."/>
            <person name="Bluhm B."/>
            <person name="Cannon C."/>
            <person name="Castanera R."/>
            <person name="Culley D."/>
            <person name="Daum C."/>
            <person name="Ezra D."/>
            <person name="Gonzalez J."/>
            <person name="Henrissat B."/>
            <person name="Kuo A."/>
            <person name="Liang C."/>
            <person name="Lipzen A."/>
            <person name="Lutzoni F."/>
            <person name="Magnuson J."/>
            <person name="Mondo S."/>
            <person name="Nolan M."/>
            <person name="Ohm R."/>
            <person name="Pangilinan J."/>
            <person name="Park H.-J."/>
            <person name="Ramirez L."/>
            <person name="Alfaro M."/>
            <person name="Sun H."/>
            <person name="Tritt A."/>
            <person name="Yoshinaga Y."/>
            <person name="Zwiers L.-H."/>
            <person name="Turgeon B."/>
            <person name="Goodwin S."/>
            <person name="Spatafora J."/>
            <person name="Crous P."/>
            <person name="Grigoriev I."/>
        </authorList>
    </citation>
    <scope>NUCLEOTIDE SEQUENCE</scope>
    <source>
        <strain evidence="1">CBS 107.79</strain>
    </source>
</reference>
<keyword evidence="2" id="KW-1185">Reference proteome</keyword>
<proteinExistence type="predicted"/>
<gene>
    <name evidence="1" type="ORF">BU23DRAFT_236935</name>
</gene>
<dbReference type="Proteomes" id="UP000800036">
    <property type="component" value="Unassembled WGS sequence"/>
</dbReference>
<dbReference type="AlphaFoldDB" id="A0A6A5V3E2"/>